<name>A0A6G1D8P5_9ORYZ</name>
<evidence type="ECO:0000313" key="2">
    <source>
        <dbReference type="Proteomes" id="UP000479710"/>
    </source>
</evidence>
<keyword evidence="2" id="KW-1185">Reference proteome</keyword>
<dbReference type="EMBL" id="SPHZ02000007">
    <property type="protein sequence ID" value="KAF0908682.1"/>
    <property type="molecule type" value="Genomic_DNA"/>
</dbReference>
<dbReference type="AlphaFoldDB" id="A0A6G1D8P5"/>
<protein>
    <submittedName>
        <fullName evidence="1">Uncharacterized protein</fullName>
    </submittedName>
</protein>
<evidence type="ECO:0000313" key="1">
    <source>
        <dbReference type="EMBL" id="KAF0908682.1"/>
    </source>
</evidence>
<dbReference type="Proteomes" id="UP000479710">
    <property type="component" value="Unassembled WGS sequence"/>
</dbReference>
<proteinExistence type="predicted"/>
<accession>A0A6G1D8P5</accession>
<comment type="caution">
    <text evidence="1">The sequence shown here is derived from an EMBL/GenBank/DDBJ whole genome shotgun (WGS) entry which is preliminary data.</text>
</comment>
<organism evidence="1 2">
    <name type="scientific">Oryza meyeriana var. granulata</name>
    <dbReference type="NCBI Taxonomy" id="110450"/>
    <lineage>
        <taxon>Eukaryota</taxon>
        <taxon>Viridiplantae</taxon>
        <taxon>Streptophyta</taxon>
        <taxon>Embryophyta</taxon>
        <taxon>Tracheophyta</taxon>
        <taxon>Spermatophyta</taxon>
        <taxon>Magnoliopsida</taxon>
        <taxon>Liliopsida</taxon>
        <taxon>Poales</taxon>
        <taxon>Poaceae</taxon>
        <taxon>BOP clade</taxon>
        <taxon>Oryzoideae</taxon>
        <taxon>Oryzeae</taxon>
        <taxon>Oryzinae</taxon>
        <taxon>Oryza</taxon>
        <taxon>Oryza meyeriana</taxon>
    </lineage>
</organism>
<sequence length="79" mass="8612">MFDVPPRDTCGYPWPPLLCPPATVMANDHPSRRGPYALSCRACAFSNSSGPQRPSQLAVTRRSIVAVVVPLLHSSDHRV</sequence>
<reference evidence="1 2" key="1">
    <citation type="submission" date="2019-11" db="EMBL/GenBank/DDBJ databases">
        <title>Whole genome sequence of Oryza granulata.</title>
        <authorList>
            <person name="Li W."/>
        </authorList>
    </citation>
    <scope>NUCLEOTIDE SEQUENCE [LARGE SCALE GENOMIC DNA]</scope>
    <source>
        <strain evidence="2">cv. Menghai</strain>
        <tissue evidence="1">Leaf</tissue>
    </source>
</reference>
<gene>
    <name evidence="1" type="ORF">E2562_027237</name>
</gene>